<reference evidence="1 2" key="1">
    <citation type="submission" date="2018-09" db="EMBL/GenBank/DDBJ databases">
        <title>The draft genome of Acinetobacter sp. strains.</title>
        <authorList>
            <person name="Qin J."/>
            <person name="Feng Y."/>
            <person name="Zong Z."/>
        </authorList>
    </citation>
    <scope>NUCLEOTIDE SEQUENCE [LARGE SCALE GENOMIC DNA]</scope>
    <source>
        <strain evidence="1 2">WCHAc060005</strain>
    </source>
</reference>
<protein>
    <submittedName>
        <fullName evidence="1">Uncharacterized protein</fullName>
    </submittedName>
</protein>
<dbReference type="RefSeq" id="WP_120374996.1">
    <property type="nucleotide sequence ID" value="NZ_RCHC01000013.1"/>
</dbReference>
<accession>A0ABX9TTZ2</accession>
<name>A0ABX9TTZ2_9GAMM</name>
<comment type="caution">
    <text evidence="1">The sequence shown here is derived from an EMBL/GenBank/DDBJ whole genome shotgun (WGS) entry which is preliminary data.</text>
</comment>
<organism evidence="1 2">
    <name type="scientific">Acinetobacter chengduensis</name>
    <dbReference type="NCBI Taxonomy" id="2420890"/>
    <lineage>
        <taxon>Bacteria</taxon>
        <taxon>Pseudomonadati</taxon>
        <taxon>Pseudomonadota</taxon>
        <taxon>Gammaproteobacteria</taxon>
        <taxon>Moraxellales</taxon>
        <taxon>Moraxellaceae</taxon>
        <taxon>Acinetobacter</taxon>
    </lineage>
</organism>
<dbReference type="Proteomes" id="UP000280271">
    <property type="component" value="Unassembled WGS sequence"/>
</dbReference>
<evidence type="ECO:0000313" key="1">
    <source>
        <dbReference type="EMBL" id="RLL20384.1"/>
    </source>
</evidence>
<gene>
    <name evidence="1" type="ORF">D9K81_12065</name>
</gene>
<proteinExistence type="predicted"/>
<keyword evidence="2" id="KW-1185">Reference proteome</keyword>
<sequence length="65" mass="7826">MRYFAQIFMPNKPLIRKFKTDEQFMSSLSALQYINAEFYPRYSAQHQILLVFFAQLANRPANQYE</sequence>
<dbReference type="EMBL" id="RCHC01000013">
    <property type="protein sequence ID" value="RLL20384.1"/>
    <property type="molecule type" value="Genomic_DNA"/>
</dbReference>
<evidence type="ECO:0000313" key="2">
    <source>
        <dbReference type="Proteomes" id="UP000280271"/>
    </source>
</evidence>